<organism evidence="4 5">
    <name type="scientific">Caerostris darwini</name>
    <dbReference type="NCBI Taxonomy" id="1538125"/>
    <lineage>
        <taxon>Eukaryota</taxon>
        <taxon>Metazoa</taxon>
        <taxon>Ecdysozoa</taxon>
        <taxon>Arthropoda</taxon>
        <taxon>Chelicerata</taxon>
        <taxon>Arachnida</taxon>
        <taxon>Araneae</taxon>
        <taxon>Araneomorphae</taxon>
        <taxon>Entelegynae</taxon>
        <taxon>Araneoidea</taxon>
        <taxon>Araneidae</taxon>
        <taxon>Caerostris</taxon>
    </lineage>
</organism>
<dbReference type="Proteomes" id="UP001054837">
    <property type="component" value="Unassembled WGS sequence"/>
</dbReference>
<dbReference type="AlphaFoldDB" id="A0AAV4P244"/>
<dbReference type="EMBL" id="BPLQ01002197">
    <property type="protein sequence ID" value="GIX89831.1"/>
    <property type="molecule type" value="Genomic_DNA"/>
</dbReference>
<evidence type="ECO:0000313" key="3">
    <source>
        <dbReference type="EMBL" id="GIX89760.1"/>
    </source>
</evidence>
<keyword evidence="5" id="KW-1185">Reference proteome</keyword>
<feature type="region of interest" description="Disordered" evidence="1">
    <location>
        <begin position="1"/>
        <end position="50"/>
    </location>
</feature>
<protein>
    <recommendedName>
        <fullName evidence="2">Sperm microtubule inner protein 1 C-terminal domain-containing protein</fullName>
    </recommendedName>
</protein>
<dbReference type="Pfam" id="PF22589">
    <property type="entry name" value="SPMIP1"/>
    <property type="match status" value="1"/>
</dbReference>
<feature type="compositionally biased region" description="Basic and acidic residues" evidence="1">
    <location>
        <begin position="39"/>
        <end position="50"/>
    </location>
</feature>
<name>A0AAV4P244_9ARAC</name>
<sequence length="151" mass="17657">MEPGSCRWDDEPDDDDADFVPPSEKELEPEIEQIGLLRPGRERVTPEEEVPKEMEVMKEMEPMKPVRIDTKKLLYTGISKEGKGKIKYLKARYRDDPEDKYYSPVCSSWDYGWTYGEDTDLSTPAHGRVQMIKQSFFRQNDPQLKPRDPIN</sequence>
<accession>A0AAV4P244</accession>
<proteinExistence type="predicted"/>
<evidence type="ECO:0000313" key="5">
    <source>
        <dbReference type="Proteomes" id="UP001054837"/>
    </source>
</evidence>
<dbReference type="PANTHER" id="PTHR35826:SF1">
    <property type="entry name" value="PROTEIN ATP6V1FNB-LIKE"/>
    <property type="match status" value="1"/>
</dbReference>
<feature type="domain" description="Sperm microtubule inner protein 1 C-terminal" evidence="2">
    <location>
        <begin position="42"/>
        <end position="145"/>
    </location>
</feature>
<evidence type="ECO:0000313" key="4">
    <source>
        <dbReference type="EMBL" id="GIX89831.1"/>
    </source>
</evidence>
<gene>
    <name evidence="4" type="primary">AVEN_90141_1</name>
    <name evidence="3" type="ORF">CDAR_245281</name>
    <name evidence="4" type="ORF">CDAR_245601</name>
</gene>
<comment type="caution">
    <text evidence="4">The sequence shown here is derived from an EMBL/GenBank/DDBJ whole genome shotgun (WGS) entry which is preliminary data.</text>
</comment>
<evidence type="ECO:0000256" key="1">
    <source>
        <dbReference type="SAM" id="MobiDB-lite"/>
    </source>
</evidence>
<dbReference type="PANTHER" id="PTHR35826">
    <property type="entry name" value="PROTEIN ATP6V1FNB-LIKE"/>
    <property type="match status" value="1"/>
</dbReference>
<reference evidence="4 5" key="1">
    <citation type="submission" date="2021-06" db="EMBL/GenBank/DDBJ databases">
        <title>Caerostris darwini draft genome.</title>
        <authorList>
            <person name="Kono N."/>
            <person name="Arakawa K."/>
        </authorList>
    </citation>
    <scope>NUCLEOTIDE SEQUENCE [LARGE SCALE GENOMIC DNA]</scope>
</reference>
<dbReference type="EMBL" id="BPLQ01002197">
    <property type="protein sequence ID" value="GIX89760.1"/>
    <property type="molecule type" value="Genomic_DNA"/>
</dbReference>
<evidence type="ECO:0000259" key="2">
    <source>
        <dbReference type="Pfam" id="PF22589"/>
    </source>
</evidence>
<dbReference type="InterPro" id="IPR054323">
    <property type="entry name" value="SPMIP1_C"/>
</dbReference>